<dbReference type="InterPro" id="IPR052116">
    <property type="entry name" value="Centro_Cilium_Assembly"/>
</dbReference>
<evidence type="ECO:0000256" key="2">
    <source>
        <dbReference type="ARBA" id="ARBA00022490"/>
    </source>
</evidence>
<proteinExistence type="predicted"/>
<dbReference type="OrthoDB" id="8436363at2759"/>
<name>A0A6I9MIY4_9TELE</name>
<sequence length="120" mass="12895">MEDFRRTYLRLCKESGVEPQESMVARLQGGGAQGSSLDLSGQSLSAETCSVLARAFQRDTVFTEVLLSDCMLSEEGAKVLLSGLSGNTTVKVLDLKGNNLRSTGAEVLGKLLALNKTLRR</sequence>
<protein>
    <submittedName>
        <fullName evidence="6">Leucine-rich repeat-containing protein 45-like isoform X1</fullName>
    </submittedName>
</protein>
<evidence type="ECO:0000313" key="5">
    <source>
        <dbReference type="Proteomes" id="UP000504611"/>
    </source>
</evidence>
<keyword evidence="4" id="KW-0206">Cytoskeleton</keyword>
<dbReference type="RefSeq" id="XP_010766374.1">
    <property type="nucleotide sequence ID" value="XM_010768072.1"/>
</dbReference>
<dbReference type="PANTHER" id="PTHR23170:SF3">
    <property type="entry name" value="LEUCINE-RICH REPEAT-CONTAINING PROTEIN 45"/>
    <property type="match status" value="1"/>
</dbReference>
<dbReference type="PANTHER" id="PTHR23170">
    <property type="entry name" value="NY-REN-58 ANTIGEN"/>
    <property type="match status" value="1"/>
</dbReference>
<comment type="subcellular location">
    <subcellularLocation>
        <location evidence="1">Cytoplasm</location>
        <location evidence="1">Cytoskeleton</location>
        <location evidence="1">Microtubule organizing center</location>
        <location evidence="1">Centrosome</location>
    </subcellularLocation>
</comment>
<dbReference type="Proteomes" id="UP000504611">
    <property type="component" value="Unplaced"/>
</dbReference>
<organism evidence="5 6">
    <name type="scientific">Notothenia coriiceps</name>
    <name type="common">black rockcod</name>
    <dbReference type="NCBI Taxonomy" id="8208"/>
    <lineage>
        <taxon>Eukaryota</taxon>
        <taxon>Metazoa</taxon>
        <taxon>Chordata</taxon>
        <taxon>Craniata</taxon>
        <taxon>Vertebrata</taxon>
        <taxon>Euteleostomi</taxon>
        <taxon>Actinopterygii</taxon>
        <taxon>Neopterygii</taxon>
        <taxon>Teleostei</taxon>
        <taxon>Neoteleostei</taxon>
        <taxon>Acanthomorphata</taxon>
        <taxon>Eupercaria</taxon>
        <taxon>Perciformes</taxon>
        <taxon>Notothenioidei</taxon>
        <taxon>Nototheniidae</taxon>
        <taxon>Notothenia</taxon>
    </lineage>
</organism>
<dbReference type="GeneID" id="104942783"/>
<keyword evidence="2" id="KW-0963">Cytoplasm</keyword>
<evidence type="ECO:0000313" key="6">
    <source>
        <dbReference type="RefSeq" id="XP_010766374.1"/>
    </source>
</evidence>
<dbReference type="SUPFAM" id="SSF52047">
    <property type="entry name" value="RNI-like"/>
    <property type="match status" value="1"/>
</dbReference>
<evidence type="ECO:0000256" key="3">
    <source>
        <dbReference type="ARBA" id="ARBA00023054"/>
    </source>
</evidence>
<dbReference type="InterPro" id="IPR032675">
    <property type="entry name" value="LRR_dom_sf"/>
</dbReference>
<dbReference type="GO" id="GO:0005813">
    <property type="term" value="C:centrosome"/>
    <property type="evidence" value="ECO:0007669"/>
    <property type="project" value="UniProtKB-SubCell"/>
</dbReference>
<dbReference type="Gene3D" id="3.80.10.10">
    <property type="entry name" value="Ribonuclease Inhibitor"/>
    <property type="match status" value="1"/>
</dbReference>
<dbReference type="AlphaFoldDB" id="A0A6I9MIY4"/>
<keyword evidence="5" id="KW-1185">Reference proteome</keyword>
<reference evidence="6" key="1">
    <citation type="submission" date="2025-08" db="UniProtKB">
        <authorList>
            <consortium name="RefSeq"/>
        </authorList>
    </citation>
    <scope>IDENTIFICATION</scope>
    <source>
        <tissue evidence="6">Muscle</tissue>
    </source>
</reference>
<evidence type="ECO:0000256" key="1">
    <source>
        <dbReference type="ARBA" id="ARBA00004300"/>
    </source>
</evidence>
<keyword evidence="3" id="KW-0175">Coiled coil</keyword>
<dbReference type="GO" id="GO:0005886">
    <property type="term" value="C:plasma membrane"/>
    <property type="evidence" value="ECO:0007669"/>
    <property type="project" value="TreeGrafter"/>
</dbReference>
<accession>A0A6I9MIY4</accession>
<gene>
    <name evidence="6" type="primary">LOC104942783</name>
</gene>
<evidence type="ECO:0000256" key="4">
    <source>
        <dbReference type="ARBA" id="ARBA00023212"/>
    </source>
</evidence>
<dbReference type="KEGG" id="ncc:104942783"/>